<dbReference type="EMBL" id="RDQH01000334">
    <property type="protein sequence ID" value="RXH92616.1"/>
    <property type="molecule type" value="Genomic_DNA"/>
</dbReference>
<sequence length="96" mass="10597">MNSPTIRLFLFLSPNKSFISLALILIDSPESSTIANLTNSATESRVNDPSRSFLGISTPSPFPFPNRALSPWSFTIGKNIKTRPNMSPSIIEFQPQ</sequence>
<protein>
    <submittedName>
        <fullName evidence="1">Uncharacterized protein</fullName>
    </submittedName>
</protein>
<comment type="caution">
    <text evidence="1">The sequence shown here is derived from an EMBL/GenBank/DDBJ whole genome shotgun (WGS) entry which is preliminary data.</text>
</comment>
<reference evidence="1 2" key="1">
    <citation type="submission" date="2018-10" db="EMBL/GenBank/DDBJ databases">
        <title>A high-quality apple genome assembly.</title>
        <authorList>
            <person name="Hu J."/>
        </authorList>
    </citation>
    <scope>NUCLEOTIDE SEQUENCE [LARGE SCALE GENOMIC DNA]</scope>
    <source>
        <strain evidence="2">cv. HFTH1</strain>
        <tissue evidence="1">Young leaf</tissue>
    </source>
</reference>
<dbReference type="AlphaFoldDB" id="A0A498JBU8"/>
<organism evidence="1 2">
    <name type="scientific">Malus domestica</name>
    <name type="common">Apple</name>
    <name type="synonym">Pyrus malus</name>
    <dbReference type="NCBI Taxonomy" id="3750"/>
    <lineage>
        <taxon>Eukaryota</taxon>
        <taxon>Viridiplantae</taxon>
        <taxon>Streptophyta</taxon>
        <taxon>Embryophyta</taxon>
        <taxon>Tracheophyta</taxon>
        <taxon>Spermatophyta</taxon>
        <taxon>Magnoliopsida</taxon>
        <taxon>eudicotyledons</taxon>
        <taxon>Gunneridae</taxon>
        <taxon>Pentapetalae</taxon>
        <taxon>rosids</taxon>
        <taxon>fabids</taxon>
        <taxon>Rosales</taxon>
        <taxon>Rosaceae</taxon>
        <taxon>Amygdaloideae</taxon>
        <taxon>Maleae</taxon>
        <taxon>Malus</taxon>
    </lineage>
</organism>
<dbReference type="Proteomes" id="UP000290289">
    <property type="component" value="Chromosome 8"/>
</dbReference>
<evidence type="ECO:0000313" key="2">
    <source>
        <dbReference type="Proteomes" id="UP000290289"/>
    </source>
</evidence>
<accession>A0A498JBU8</accession>
<evidence type="ECO:0000313" key="1">
    <source>
        <dbReference type="EMBL" id="RXH92616.1"/>
    </source>
</evidence>
<gene>
    <name evidence="1" type="ORF">DVH24_033512</name>
</gene>
<keyword evidence="2" id="KW-1185">Reference proteome</keyword>
<proteinExistence type="predicted"/>
<name>A0A498JBU8_MALDO</name>